<dbReference type="PANTHER" id="PTHR43584">
    <property type="entry name" value="NUCLEOTIDYL TRANSFERASE"/>
    <property type="match status" value="1"/>
</dbReference>
<keyword evidence="14 18" id="KW-0961">Cell wall biogenesis/degradation</keyword>
<dbReference type="GO" id="GO:0008360">
    <property type="term" value="P:regulation of cell shape"/>
    <property type="evidence" value="ECO:0007669"/>
    <property type="project" value="UniProtKB-KW"/>
</dbReference>
<feature type="domain" description="MobA-like NTP transferase" evidence="19">
    <location>
        <begin position="3"/>
        <end position="133"/>
    </location>
</feature>
<dbReference type="CDD" id="cd02540">
    <property type="entry name" value="GT2_GlmU_N_bac"/>
    <property type="match status" value="1"/>
</dbReference>
<comment type="subcellular location">
    <subcellularLocation>
        <location evidence="1 18">Cytoplasm</location>
    </subcellularLocation>
</comment>
<dbReference type="GO" id="GO:0016020">
    <property type="term" value="C:membrane"/>
    <property type="evidence" value="ECO:0007669"/>
    <property type="project" value="GOC"/>
</dbReference>
<dbReference type="EC" id="2.7.7.23" evidence="18"/>
<feature type="binding site" evidence="18">
    <location>
        <position position="441"/>
    </location>
    <ligand>
        <name>acetyl-CoA</name>
        <dbReference type="ChEBI" id="CHEBI:57288"/>
    </ligand>
</feature>
<keyword evidence="6 18" id="KW-0548">Nucleotidyltransferase</keyword>
<evidence type="ECO:0000256" key="2">
    <source>
        <dbReference type="ARBA" id="ARBA00007707"/>
    </source>
</evidence>
<evidence type="ECO:0000313" key="21">
    <source>
        <dbReference type="EMBL" id="MVW59018.1"/>
    </source>
</evidence>
<feature type="binding site" evidence="18">
    <location>
        <position position="106"/>
    </location>
    <ligand>
        <name>Mg(2+)</name>
        <dbReference type="ChEBI" id="CHEBI:18420"/>
    </ligand>
</feature>
<dbReference type="GO" id="GO:0003977">
    <property type="term" value="F:UDP-N-acetylglucosamine diphosphorylase activity"/>
    <property type="evidence" value="ECO:0007669"/>
    <property type="project" value="UniProtKB-UniRule"/>
</dbReference>
<evidence type="ECO:0000259" key="19">
    <source>
        <dbReference type="Pfam" id="PF12804"/>
    </source>
</evidence>
<feature type="binding site" evidence="18">
    <location>
        <position position="352"/>
    </location>
    <ligand>
        <name>UDP-N-acetyl-alpha-D-glucosamine</name>
        <dbReference type="ChEBI" id="CHEBI:57705"/>
    </ligand>
</feature>
<feature type="region of interest" description="Pyrophosphorylase" evidence="18">
    <location>
        <begin position="1"/>
        <end position="230"/>
    </location>
</feature>
<dbReference type="AlphaFoldDB" id="A0A7X3FW00"/>
<feature type="binding site" evidence="18">
    <location>
        <position position="424"/>
    </location>
    <ligand>
        <name>acetyl-CoA</name>
        <dbReference type="ChEBI" id="CHEBI:57288"/>
    </ligand>
</feature>
<comment type="cofactor">
    <cofactor evidence="18">
        <name>Mg(2+)</name>
        <dbReference type="ChEBI" id="CHEBI:18420"/>
    </cofactor>
    <text evidence="18">Binds 1 Mg(2+) ion per subunit.</text>
</comment>
<feature type="binding site" evidence="18">
    <location>
        <position position="155"/>
    </location>
    <ligand>
        <name>UDP-N-acetyl-alpha-D-glucosamine</name>
        <dbReference type="ChEBI" id="CHEBI:57705"/>
    </ligand>
</feature>
<comment type="function">
    <text evidence="17 18">Catalyzes the last two sequential reactions in the de novo biosynthetic pathway for UDP-N-acetylglucosamine (UDP-GlcNAc). The C-terminal domain catalyzes the transfer of acetyl group from acetyl coenzyme A to glucosamine-1-phosphate (GlcN-1-P) to produce N-acetylglucosamine-1-phosphate (GlcNAc-1-P), which is converted into UDP-GlcNAc by the transfer of uridine 5-monophosphate (from uridine 5-triphosphate), a reaction catalyzed by the N-terminal domain.</text>
</comment>
<dbReference type="UniPathway" id="UPA00973"/>
<comment type="subunit">
    <text evidence="18">Homotrimer.</text>
</comment>
<comment type="pathway">
    <text evidence="18">Nucleotide-sugar biosynthesis; UDP-N-acetyl-alpha-D-glucosamine biosynthesis; UDP-N-acetyl-alpha-D-glucosamine from N-acetyl-alpha-D-glucosamine 1-phosphate: step 1/1.</text>
</comment>
<keyword evidence="8 18" id="KW-0677">Repeat</keyword>
<keyword evidence="7 18" id="KW-0479">Metal-binding</keyword>
<evidence type="ECO:0000256" key="5">
    <source>
        <dbReference type="ARBA" id="ARBA00022679"/>
    </source>
</evidence>
<keyword evidence="9 18" id="KW-0460">Magnesium</keyword>
<dbReference type="UniPathway" id="UPA00113">
    <property type="reaction ID" value="UER00532"/>
</dbReference>
<keyword evidence="13 18" id="KW-0012">Acyltransferase</keyword>
<feature type="binding site" evidence="18">
    <location>
        <position position="141"/>
    </location>
    <ligand>
        <name>UDP-N-acetyl-alpha-D-glucosamine</name>
        <dbReference type="ChEBI" id="CHEBI:57705"/>
    </ligand>
</feature>
<feature type="active site" description="Proton acceptor" evidence="18">
    <location>
        <position position="364"/>
    </location>
</feature>
<evidence type="ECO:0000256" key="12">
    <source>
        <dbReference type="ARBA" id="ARBA00023268"/>
    </source>
</evidence>
<dbReference type="GO" id="GO:0071555">
    <property type="term" value="P:cell wall organization"/>
    <property type="evidence" value="ECO:0007669"/>
    <property type="project" value="UniProtKB-KW"/>
</dbReference>
<comment type="catalytic activity">
    <reaction evidence="16 18">
        <text>N-acetyl-alpha-D-glucosamine 1-phosphate + UTP + H(+) = UDP-N-acetyl-alpha-D-glucosamine + diphosphate</text>
        <dbReference type="Rhea" id="RHEA:13509"/>
        <dbReference type="ChEBI" id="CHEBI:15378"/>
        <dbReference type="ChEBI" id="CHEBI:33019"/>
        <dbReference type="ChEBI" id="CHEBI:46398"/>
        <dbReference type="ChEBI" id="CHEBI:57705"/>
        <dbReference type="ChEBI" id="CHEBI:57776"/>
        <dbReference type="EC" id="2.7.7.23"/>
    </reaction>
</comment>
<feature type="domain" description="Mannose-1-phosphate guanyltransferase C-terminal" evidence="20">
    <location>
        <begin position="265"/>
        <end position="361"/>
    </location>
</feature>
<feature type="binding site" evidence="18">
    <location>
        <position position="334"/>
    </location>
    <ligand>
        <name>UDP-N-acetyl-alpha-D-glucosamine</name>
        <dbReference type="ChEBI" id="CHEBI:57705"/>
    </ligand>
</feature>
<dbReference type="InterPro" id="IPR005882">
    <property type="entry name" value="Bifunctional_GlmU"/>
</dbReference>
<feature type="binding site" evidence="18">
    <location>
        <position position="77"/>
    </location>
    <ligand>
        <name>UDP-N-acetyl-alpha-D-glucosamine</name>
        <dbReference type="ChEBI" id="CHEBI:57705"/>
    </ligand>
</feature>
<evidence type="ECO:0000256" key="6">
    <source>
        <dbReference type="ARBA" id="ARBA00022695"/>
    </source>
</evidence>
<dbReference type="Proteomes" id="UP000443353">
    <property type="component" value="Unassembled WGS sequence"/>
</dbReference>
<dbReference type="EC" id="2.3.1.157" evidence="18"/>
<dbReference type="GO" id="GO:0006048">
    <property type="term" value="P:UDP-N-acetylglucosamine biosynthetic process"/>
    <property type="evidence" value="ECO:0007669"/>
    <property type="project" value="UniProtKB-UniPathway"/>
</dbReference>
<evidence type="ECO:0000256" key="11">
    <source>
        <dbReference type="ARBA" id="ARBA00022984"/>
    </source>
</evidence>
<organism evidence="21 22">
    <name type="scientific">Massilia cellulosiltytica</name>
    <dbReference type="NCBI Taxonomy" id="2683234"/>
    <lineage>
        <taxon>Bacteria</taxon>
        <taxon>Pseudomonadati</taxon>
        <taxon>Pseudomonadota</taxon>
        <taxon>Betaproteobacteria</taxon>
        <taxon>Burkholderiales</taxon>
        <taxon>Oxalobacteraceae</taxon>
        <taxon>Telluria group</taxon>
        <taxon>Massilia</taxon>
    </lineage>
</organism>
<feature type="binding site" evidence="18">
    <location>
        <position position="228"/>
    </location>
    <ligand>
        <name>UDP-N-acetyl-alpha-D-glucosamine</name>
        <dbReference type="ChEBI" id="CHEBI:57705"/>
    </ligand>
</feature>
<evidence type="ECO:0000256" key="16">
    <source>
        <dbReference type="ARBA" id="ARBA00048493"/>
    </source>
</evidence>
<evidence type="ECO:0000256" key="17">
    <source>
        <dbReference type="ARBA" id="ARBA00049628"/>
    </source>
</evidence>
<dbReference type="RefSeq" id="WP_160407081.1">
    <property type="nucleotide sequence ID" value="NZ_WSES01000001.1"/>
</dbReference>
<dbReference type="GO" id="GO:0009252">
    <property type="term" value="P:peptidoglycan biosynthetic process"/>
    <property type="evidence" value="ECO:0007669"/>
    <property type="project" value="UniProtKB-UniRule"/>
</dbReference>
<proteinExistence type="inferred from homology"/>
<feature type="binding site" evidence="18">
    <location>
        <begin position="82"/>
        <end position="83"/>
    </location>
    <ligand>
        <name>UDP-N-acetyl-alpha-D-glucosamine</name>
        <dbReference type="ChEBI" id="CHEBI:57705"/>
    </ligand>
</feature>
<feature type="region of interest" description="N-acetyltransferase" evidence="18">
    <location>
        <begin position="252"/>
        <end position="458"/>
    </location>
</feature>
<comment type="pathway">
    <text evidence="18">Nucleotide-sugar biosynthesis; UDP-N-acetyl-alpha-D-glucosamine biosynthesis; N-acetyl-alpha-D-glucosamine 1-phosphate from alpha-D-glucosamine 6-phosphate (route II): step 2/2.</text>
</comment>
<dbReference type="Gene3D" id="2.160.10.10">
    <property type="entry name" value="Hexapeptide repeat proteins"/>
    <property type="match status" value="1"/>
</dbReference>
<dbReference type="GO" id="GO:0000287">
    <property type="term" value="F:magnesium ion binding"/>
    <property type="evidence" value="ECO:0007669"/>
    <property type="project" value="UniProtKB-UniRule"/>
</dbReference>
<comment type="similarity">
    <text evidence="3 18">In the N-terminal section; belongs to the N-acetylglucosamine-1-phosphate uridyltransferase family.</text>
</comment>
<dbReference type="CDD" id="cd03353">
    <property type="entry name" value="LbH_GlmU_C"/>
    <property type="match status" value="1"/>
</dbReference>
<comment type="caution">
    <text evidence="21">The sequence shown here is derived from an EMBL/GenBank/DDBJ whole genome shotgun (WGS) entry which is preliminary data.</text>
</comment>
<feature type="binding site" evidence="18">
    <location>
        <begin position="387"/>
        <end position="388"/>
    </location>
    <ligand>
        <name>acetyl-CoA</name>
        <dbReference type="ChEBI" id="CHEBI:57288"/>
    </ligand>
</feature>
<evidence type="ECO:0000256" key="8">
    <source>
        <dbReference type="ARBA" id="ARBA00022737"/>
    </source>
</evidence>
<feature type="binding site" evidence="18">
    <location>
        <position position="367"/>
    </location>
    <ligand>
        <name>UDP-N-acetyl-alpha-D-glucosamine</name>
        <dbReference type="ChEBI" id="CHEBI:57705"/>
    </ligand>
</feature>
<dbReference type="PANTHER" id="PTHR43584:SF3">
    <property type="entry name" value="BIFUNCTIONAL PROTEIN GLMU"/>
    <property type="match status" value="1"/>
</dbReference>
<protein>
    <recommendedName>
        <fullName evidence="18">Bifunctional protein GlmU</fullName>
    </recommendedName>
    <domain>
        <recommendedName>
            <fullName evidence="18">UDP-N-acetylglucosamine pyrophosphorylase</fullName>
            <ecNumber evidence="18">2.7.7.23</ecNumber>
        </recommendedName>
        <alternativeName>
            <fullName evidence="18">N-acetylglucosamine-1-phosphate uridyltransferase</fullName>
        </alternativeName>
    </domain>
    <domain>
        <recommendedName>
            <fullName evidence="18">Glucosamine-1-phosphate N-acetyltransferase</fullName>
            <ecNumber evidence="18">2.3.1.157</ecNumber>
        </recommendedName>
    </domain>
</protein>
<feature type="binding site" evidence="18">
    <location>
        <begin position="104"/>
        <end position="106"/>
    </location>
    <ligand>
        <name>UDP-N-acetyl-alpha-D-glucosamine</name>
        <dbReference type="ChEBI" id="CHEBI:57705"/>
    </ligand>
</feature>
<evidence type="ECO:0000313" key="22">
    <source>
        <dbReference type="Proteomes" id="UP000443353"/>
    </source>
</evidence>
<dbReference type="InterPro" id="IPR029044">
    <property type="entry name" value="Nucleotide-diphossugar_trans"/>
</dbReference>
<evidence type="ECO:0000256" key="14">
    <source>
        <dbReference type="ARBA" id="ARBA00023316"/>
    </source>
</evidence>
<reference evidence="21 22" key="1">
    <citation type="submission" date="2019-12" db="EMBL/GenBank/DDBJ databases">
        <authorList>
            <person name="Li C."/>
            <person name="Zhao J."/>
        </authorList>
    </citation>
    <scope>NUCLEOTIDE SEQUENCE [LARGE SCALE GENOMIC DNA]</scope>
    <source>
        <strain evidence="21 22">NEAU-DD11</strain>
    </source>
</reference>
<keyword evidence="10 18" id="KW-0133">Cell shape</keyword>
<dbReference type="GO" id="GO:0000902">
    <property type="term" value="P:cell morphogenesis"/>
    <property type="evidence" value="ECO:0007669"/>
    <property type="project" value="UniProtKB-UniRule"/>
</dbReference>
<evidence type="ECO:0000256" key="9">
    <source>
        <dbReference type="ARBA" id="ARBA00022842"/>
    </source>
</evidence>
<evidence type="ECO:0000259" key="20">
    <source>
        <dbReference type="Pfam" id="PF25087"/>
    </source>
</evidence>
<dbReference type="InterPro" id="IPR025877">
    <property type="entry name" value="MobA-like_NTP_Trfase"/>
</dbReference>
<dbReference type="InterPro" id="IPR038009">
    <property type="entry name" value="GlmU_C_LbH"/>
</dbReference>
<sequence length="458" mass="48213">MNVVILAAGMGKRMQSALPKVLHPLAGKPLLQHVIDTARSLNPSKLCVIYGHGGAAVPSAVEAWSAQGGVAIDTALQEPQLGTGHAVMQALPQIDENAPTLVLYGDVPLTTAASLRRLVDAAGDDKLAILTVEQANPFGLGRIVRENGNIVRIVEEKDANEAERAIKEINSGIMVIPTRHLTSWLGSLKNNNAQGEYYLTDIVAQAVAAGVPVVSAQPSAEWEVAGVNSKVQLAELERRHQLNIAIALLEKGVTLMDPARIDVRGELVCGRDVTIDVGCVFEGRVVIGDGVTIGAHSVFVNATVAAGAQIKPFCHLEDAVVGEKSIIGPYARLRPGTELGEDVHVGNFVEIKNSKVAAHSKANHLAYVGDADVGSRVNIGAGAITCNYDGANKFRTIIEDEAFIGSDSQLVAPVTVGKGATIGAGTTLTKNAPAGKLTISRPKQLTIENWTRPVKVKK</sequence>
<keyword evidence="12 18" id="KW-0511">Multifunctional enzyme</keyword>
<feature type="binding site" evidence="18">
    <location>
        <position position="378"/>
    </location>
    <ligand>
        <name>UDP-N-acetyl-alpha-D-glucosamine</name>
        <dbReference type="ChEBI" id="CHEBI:57705"/>
    </ligand>
</feature>
<evidence type="ECO:0000256" key="15">
    <source>
        <dbReference type="ARBA" id="ARBA00048247"/>
    </source>
</evidence>
<feature type="binding site" evidence="18">
    <location>
        <position position="381"/>
    </location>
    <ligand>
        <name>acetyl-CoA</name>
        <dbReference type="ChEBI" id="CHEBI:57288"/>
    </ligand>
</feature>
<comment type="pathway">
    <text evidence="18">Bacterial outer membrane biogenesis; LPS lipid A biosynthesis.</text>
</comment>
<comment type="similarity">
    <text evidence="2 18">In the C-terminal section; belongs to the transferase hexapeptide repeat family.</text>
</comment>
<name>A0A7X3FW00_9BURK</name>
<keyword evidence="5 18" id="KW-0808">Transferase</keyword>
<feature type="binding site" evidence="18">
    <location>
        <position position="170"/>
    </location>
    <ligand>
        <name>UDP-N-acetyl-alpha-D-glucosamine</name>
        <dbReference type="ChEBI" id="CHEBI:57705"/>
    </ligand>
</feature>
<gene>
    <name evidence="18 21" type="primary">glmU</name>
    <name evidence="21" type="ORF">GPY61_03655</name>
</gene>
<keyword evidence="11 18" id="KW-0573">Peptidoglycan synthesis</keyword>
<dbReference type="Pfam" id="PF12804">
    <property type="entry name" value="NTP_transf_3"/>
    <property type="match status" value="1"/>
</dbReference>
<feature type="region of interest" description="Linker" evidence="18">
    <location>
        <begin position="231"/>
        <end position="251"/>
    </location>
</feature>
<evidence type="ECO:0000256" key="18">
    <source>
        <dbReference type="HAMAP-Rule" id="MF_01631"/>
    </source>
</evidence>
<dbReference type="InterPro" id="IPR050065">
    <property type="entry name" value="GlmU-like"/>
</dbReference>
<dbReference type="Pfam" id="PF25087">
    <property type="entry name" value="GMPPB_C"/>
    <property type="match status" value="1"/>
</dbReference>
<dbReference type="EMBL" id="WSES01000001">
    <property type="protein sequence ID" value="MVW59018.1"/>
    <property type="molecule type" value="Genomic_DNA"/>
</dbReference>
<feature type="binding site" evidence="18">
    <location>
        <position position="406"/>
    </location>
    <ligand>
        <name>acetyl-CoA</name>
        <dbReference type="ChEBI" id="CHEBI:57288"/>
    </ligand>
</feature>
<dbReference type="HAMAP" id="MF_01631">
    <property type="entry name" value="GlmU"/>
    <property type="match status" value="1"/>
</dbReference>
<feature type="binding site" evidence="18">
    <location>
        <position position="228"/>
    </location>
    <ligand>
        <name>Mg(2+)</name>
        <dbReference type="ChEBI" id="CHEBI:18420"/>
    </ligand>
</feature>
<dbReference type="GO" id="GO:0019134">
    <property type="term" value="F:glucosamine-1-phosphate N-acetyltransferase activity"/>
    <property type="evidence" value="ECO:0007669"/>
    <property type="project" value="UniProtKB-UniRule"/>
</dbReference>
<dbReference type="SUPFAM" id="SSF51161">
    <property type="entry name" value="Trimeric LpxA-like enzymes"/>
    <property type="match status" value="1"/>
</dbReference>
<dbReference type="GO" id="GO:0009245">
    <property type="term" value="P:lipid A biosynthetic process"/>
    <property type="evidence" value="ECO:0007669"/>
    <property type="project" value="UniProtKB-UniRule"/>
</dbReference>
<keyword evidence="22" id="KW-1185">Reference proteome</keyword>
<dbReference type="InterPro" id="IPR011004">
    <property type="entry name" value="Trimer_LpxA-like_sf"/>
</dbReference>
<feature type="binding site" evidence="18">
    <location>
        <position position="20"/>
    </location>
    <ligand>
        <name>UDP-N-acetyl-alpha-D-glucosamine</name>
        <dbReference type="ChEBI" id="CHEBI:57705"/>
    </ligand>
</feature>
<evidence type="ECO:0000256" key="1">
    <source>
        <dbReference type="ARBA" id="ARBA00004496"/>
    </source>
</evidence>
<evidence type="ECO:0000256" key="4">
    <source>
        <dbReference type="ARBA" id="ARBA00022490"/>
    </source>
</evidence>
<evidence type="ECO:0000256" key="3">
    <source>
        <dbReference type="ARBA" id="ARBA00007947"/>
    </source>
</evidence>
<dbReference type="InterPro" id="IPR001451">
    <property type="entry name" value="Hexapep"/>
</dbReference>
<dbReference type="Gene3D" id="3.90.550.10">
    <property type="entry name" value="Spore Coat Polysaccharide Biosynthesis Protein SpsA, Chain A"/>
    <property type="match status" value="1"/>
</dbReference>
<evidence type="ECO:0000256" key="7">
    <source>
        <dbReference type="ARBA" id="ARBA00022723"/>
    </source>
</evidence>
<comment type="catalytic activity">
    <reaction evidence="15 18">
        <text>alpha-D-glucosamine 1-phosphate + acetyl-CoA = N-acetyl-alpha-D-glucosamine 1-phosphate + CoA + H(+)</text>
        <dbReference type="Rhea" id="RHEA:13725"/>
        <dbReference type="ChEBI" id="CHEBI:15378"/>
        <dbReference type="ChEBI" id="CHEBI:57287"/>
        <dbReference type="ChEBI" id="CHEBI:57288"/>
        <dbReference type="ChEBI" id="CHEBI:57776"/>
        <dbReference type="ChEBI" id="CHEBI:58516"/>
        <dbReference type="EC" id="2.3.1.157"/>
    </reaction>
</comment>
<keyword evidence="4 18" id="KW-0963">Cytoplasm</keyword>
<evidence type="ECO:0000256" key="13">
    <source>
        <dbReference type="ARBA" id="ARBA00023315"/>
    </source>
</evidence>
<dbReference type="InterPro" id="IPR056729">
    <property type="entry name" value="GMPPB_C"/>
</dbReference>
<feature type="binding site" evidence="18">
    <location>
        <begin position="6"/>
        <end position="9"/>
    </location>
    <ligand>
        <name>UDP-N-acetyl-alpha-D-glucosamine</name>
        <dbReference type="ChEBI" id="CHEBI:57705"/>
    </ligand>
</feature>
<accession>A0A7X3FW00</accession>
<evidence type="ECO:0000256" key="10">
    <source>
        <dbReference type="ARBA" id="ARBA00022960"/>
    </source>
</evidence>
<dbReference type="Pfam" id="PF14602">
    <property type="entry name" value="Hexapep_2"/>
    <property type="match status" value="1"/>
</dbReference>
<dbReference type="GO" id="GO:0005737">
    <property type="term" value="C:cytoplasm"/>
    <property type="evidence" value="ECO:0007669"/>
    <property type="project" value="UniProtKB-SubCell"/>
</dbReference>
<dbReference type="SUPFAM" id="SSF53448">
    <property type="entry name" value="Nucleotide-diphospho-sugar transferases"/>
    <property type="match status" value="1"/>
</dbReference>
<dbReference type="NCBIfam" id="TIGR01173">
    <property type="entry name" value="glmU"/>
    <property type="match status" value="1"/>
</dbReference>